<organism evidence="2 3">
    <name type="scientific">Symbiodinium pilosum</name>
    <name type="common">Dinoflagellate</name>
    <dbReference type="NCBI Taxonomy" id="2952"/>
    <lineage>
        <taxon>Eukaryota</taxon>
        <taxon>Sar</taxon>
        <taxon>Alveolata</taxon>
        <taxon>Dinophyceae</taxon>
        <taxon>Suessiales</taxon>
        <taxon>Symbiodiniaceae</taxon>
        <taxon>Symbiodinium</taxon>
    </lineage>
</organism>
<evidence type="ECO:0000259" key="1">
    <source>
        <dbReference type="PROSITE" id="PS50042"/>
    </source>
</evidence>
<evidence type="ECO:0000313" key="2">
    <source>
        <dbReference type="EMBL" id="CAE7174258.1"/>
    </source>
</evidence>
<proteinExistence type="predicted"/>
<comment type="caution">
    <text evidence="2">The sequence shown here is derived from an EMBL/GenBank/DDBJ whole genome shotgun (WGS) entry which is preliminary data.</text>
</comment>
<reference evidence="2" key="1">
    <citation type="submission" date="2021-02" db="EMBL/GenBank/DDBJ databases">
        <authorList>
            <person name="Dougan E. K."/>
            <person name="Rhodes N."/>
            <person name="Thang M."/>
            <person name="Chan C."/>
        </authorList>
    </citation>
    <scope>NUCLEOTIDE SEQUENCE</scope>
</reference>
<dbReference type="PROSITE" id="PS00888">
    <property type="entry name" value="CNMP_BINDING_1"/>
    <property type="match status" value="1"/>
</dbReference>
<dbReference type="InterPro" id="IPR029044">
    <property type="entry name" value="Nucleotide-diphossugar_trans"/>
</dbReference>
<dbReference type="GO" id="GO:0004862">
    <property type="term" value="F:cAMP-dependent protein kinase inhibitor activity"/>
    <property type="evidence" value="ECO:0007669"/>
    <property type="project" value="TreeGrafter"/>
</dbReference>
<dbReference type="PROSITE" id="PS50042">
    <property type="entry name" value="CNMP_BINDING_3"/>
    <property type="match status" value="3"/>
</dbReference>
<dbReference type="GO" id="GO:0034236">
    <property type="term" value="F:protein kinase A catalytic subunit binding"/>
    <property type="evidence" value="ECO:0007669"/>
    <property type="project" value="TreeGrafter"/>
</dbReference>
<dbReference type="Gene3D" id="2.60.120.10">
    <property type="entry name" value="Jelly Rolls"/>
    <property type="match status" value="3"/>
</dbReference>
<dbReference type="InterPro" id="IPR014710">
    <property type="entry name" value="RmlC-like_jellyroll"/>
</dbReference>
<dbReference type="GO" id="GO:0005829">
    <property type="term" value="C:cytosol"/>
    <property type="evidence" value="ECO:0007669"/>
    <property type="project" value="TreeGrafter"/>
</dbReference>
<dbReference type="SMART" id="SM00100">
    <property type="entry name" value="cNMP"/>
    <property type="match status" value="3"/>
</dbReference>
<dbReference type="PROSITE" id="PS00889">
    <property type="entry name" value="CNMP_BINDING_2"/>
    <property type="match status" value="1"/>
</dbReference>
<gene>
    <name evidence="2" type="primary">PKAR</name>
    <name evidence="2" type="ORF">SPIL2461_LOCUS837</name>
</gene>
<feature type="domain" description="Cyclic nucleotide-binding" evidence="1">
    <location>
        <begin position="110"/>
        <end position="223"/>
    </location>
</feature>
<evidence type="ECO:0000313" key="3">
    <source>
        <dbReference type="Proteomes" id="UP000649617"/>
    </source>
</evidence>
<dbReference type="SUPFAM" id="SSF51206">
    <property type="entry name" value="cAMP-binding domain-like"/>
    <property type="match status" value="3"/>
</dbReference>
<dbReference type="PANTHER" id="PTHR11635">
    <property type="entry name" value="CAMP-DEPENDENT PROTEIN KINASE REGULATORY CHAIN"/>
    <property type="match status" value="1"/>
</dbReference>
<dbReference type="PANTHER" id="PTHR11635:SF152">
    <property type="entry name" value="CAMP-DEPENDENT PROTEIN KINASE TYPE I REGULATORY SUBUNIT-RELATED"/>
    <property type="match status" value="1"/>
</dbReference>
<dbReference type="OrthoDB" id="430183at2759"/>
<dbReference type="Gene3D" id="3.90.550.10">
    <property type="entry name" value="Spore Coat Polysaccharide Biosynthesis Protein SpsA, Chain A"/>
    <property type="match status" value="1"/>
</dbReference>
<feature type="non-terminal residue" evidence="2">
    <location>
        <position position="1111"/>
    </location>
</feature>
<dbReference type="GO" id="GO:0030552">
    <property type="term" value="F:cAMP binding"/>
    <property type="evidence" value="ECO:0007669"/>
    <property type="project" value="TreeGrafter"/>
</dbReference>
<dbReference type="InterPro" id="IPR018490">
    <property type="entry name" value="cNMP-bd_dom_sf"/>
</dbReference>
<dbReference type="GO" id="GO:0005952">
    <property type="term" value="C:cAMP-dependent protein kinase complex"/>
    <property type="evidence" value="ECO:0007669"/>
    <property type="project" value="InterPro"/>
</dbReference>
<protein>
    <submittedName>
        <fullName evidence="2">PKAR protein</fullName>
    </submittedName>
</protein>
<keyword evidence="3" id="KW-1185">Reference proteome</keyword>
<dbReference type="CDD" id="cd00038">
    <property type="entry name" value="CAP_ED"/>
    <property type="match status" value="3"/>
</dbReference>
<accession>A0A812IS91</accession>
<dbReference type="InterPro" id="IPR018488">
    <property type="entry name" value="cNMP-bd_CS"/>
</dbReference>
<dbReference type="InterPro" id="IPR000595">
    <property type="entry name" value="cNMP-bd_dom"/>
</dbReference>
<dbReference type="InterPro" id="IPR050503">
    <property type="entry name" value="cAMP-dep_PK_reg_su-like"/>
</dbReference>
<feature type="domain" description="Cyclic nucleotide-binding" evidence="1">
    <location>
        <begin position="1"/>
        <end position="107"/>
    </location>
</feature>
<dbReference type="Proteomes" id="UP000649617">
    <property type="component" value="Unassembled WGS sequence"/>
</dbReference>
<feature type="domain" description="Cyclic nucleotide-binding" evidence="1">
    <location>
        <begin position="860"/>
        <end position="951"/>
    </location>
</feature>
<dbReference type="Pfam" id="PF00027">
    <property type="entry name" value="cNMP_binding"/>
    <property type="match status" value="2"/>
</dbReference>
<dbReference type="SUPFAM" id="SSF53448">
    <property type="entry name" value="Nucleotide-diphospho-sugar transferases"/>
    <property type="match status" value="1"/>
</dbReference>
<dbReference type="AlphaFoldDB" id="A0A812IS91"/>
<name>A0A812IS91_SYMPI</name>
<dbReference type="EMBL" id="CAJNIZ010000758">
    <property type="protein sequence ID" value="CAE7174258.1"/>
    <property type="molecule type" value="Genomic_DNA"/>
</dbReference>
<sequence length="1111" mass="120238">VEAILTTMEYFEFEAGSLIVEQGKMGTTFFVTDTGTLEVSVNGNVVNTLMEGKAFGGLALLYNCPRTATVQALSKAGVWGANGNNFKQVLAQNAANRQADNLKFLDSIKVFDGLNQKQKDQIALSAFSEAFEAGQRVATQGESLAAIYFVKRGGLSVMSGGEVKADGKFEGGEEAQKLSSGEYIGAALLLSQKQRPSWDHTLLADAKTELLCISVKDLKEVLGNDLGGILESALVQKGLRACPVMSQFSSTQRNDIAKSVVIKDLQAGAALPDGMRYVIVLEGTISGTHKDEQARRVFSSVLRFLFGLSVTALVLAGFSTRTVSDQSSWQRGEPRRASDAFASKSFLRMVTADDEEELRAAAATPRWTQSVGAGAALPEALRHNPFPFQPHHAPTTTAPTARHFMAPLAIPPAASPVAASVVATFAKPSGTMPPRVAAPAIPALTLLAPAKYKPAGKVVEAGQAIETATGATTTAETTATAAKSGVNTALAAPFLAAGTTTAAPVQTAPGLVSSRGWVITGWNERLVMPRGQPPKANATGRVAYAWYLAGQHLELENYACAILVNAWYIQQSLSHISGFFRCTGGCQRNGLRPNADMIVVHFEEVPGRERFEKLGVNLIQVDQATSKGKWQWLQSFLKLRVASLYQYERIIYMDADSFPIGSMDNLFDLANFPVEIAAPIAYWEGHTAMSGGPVVIDPRRIFYERDFAGVLDDGANLDFSSEMDWVNSHFKDSISLLPGYYALLIGEFCADDGFERPPAIYRHWQKHFGESAEWVLKHAAVTLERAQWLEDGGLLESNAANEAKAEIRNFVAGTNGARVGYLTKEGLLGALKELGLAAIGNAEEASDLTRKLIVAKKVHIFRHLSSEQINKLVQSFVLQRYRKGAHVIKQGEVGASFFVIASGDVNVEIDGKFIRTMTKNSYFGERALLFDEPRTATVEVASPEAELWSIEHFCCKSKSFKGAPELCKQPPSPDSRLSKKLLPDMFANPSTLSSFAQEFQPSAAAPAQYMQNQYYSSAGYCQYSGQGSMQQADMNGYYANSGYSYGYQDNSYGNTGYTGNGYVQGYANNQYSNGAYSKGARNPKAAPRPRFLICSAAINLDDFSDLSDSDT</sequence>
<dbReference type="PRINTS" id="PR00103">
    <property type="entry name" value="CAMPKINASE"/>
</dbReference>